<dbReference type="InterPro" id="IPR023346">
    <property type="entry name" value="Lysozyme-like_dom_sf"/>
</dbReference>
<evidence type="ECO:0000259" key="5">
    <source>
        <dbReference type="Pfam" id="PF01464"/>
    </source>
</evidence>
<comment type="similarity">
    <text evidence="1">Belongs to the transglycosylase Slt family.</text>
</comment>
<feature type="region of interest" description="Disordered" evidence="4">
    <location>
        <begin position="753"/>
        <end position="795"/>
    </location>
</feature>
<accession>A0AAF0CBB4</accession>
<dbReference type="KEGG" id="hfl:PUV54_11190"/>
<feature type="compositionally biased region" description="Basic and acidic residues" evidence="4">
    <location>
        <begin position="701"/>
        <end position="710"/>
    </location>
</feature>
<evidence type="ECO:0000313" key="7">
    <source>
        <dbReference type="Proteomes" id="UP001214043"/>
    </source>
</evidence>
<dbReference type="GO" id="GO:0004553">
    <property type="term" value="F:hydrolase activity, hydrolyzing O-glycosyl compounds"/>
    <property type="evidence" value="ECO:0007669"/>
    <property type="project" value="InterPro"/>
</dbReference>
<organism evidence="6 7">
    <name type="scientific">Hyphococcus flavus</name>
    <dbReference type="NCBI Taxonomy" id="1866326"/>
    <lineage>
        <taxon>Bacteria</taxon>
        <taxon>Pseudomonadati</taxon>
        <taxon>Pseudomonadota</taxon>
        <taxon>Alphaproteobacteria</taxon>
        <taxon>Parvularculales</taxon>
        <taxon>Parvularculaceae</taxon>
        <taxon>Hyphococcus</taxon>
    </lineage>
</organism>
<feature type="region of interest" description="Disordered" evidence="4">
    <location>
        <begin position="694"/>
        <end position="717"/>
    </location>
</feature>
<comment type="similarity">
    <text evidence="2">Belongs to the virb1 family.</text>
</comment>
<proteinExistence type="inferred from homology"/>
<keyword evidence="7" id="KW-1185">Reference proteome</keyword>
<dbReference type="InterPro" id="IPR008939">
    <property type="entry name" value="Lytic_TGlycosylase_superhlx_U"/>
</dbReference>
<evidence type="ECO:0000256" key="4">
    <source>
        <dbReference type="SAM" id="MobiDB-lite"/>
    </source>
</evidence>
<gene>
    <name evidence="6" type="ORF">PUV54_11190</name>
</gene>
<dbReference type="Gene3D" id="1.10.530.10">
    <property type="match status" value="1"/>
</dbReference>
<dbReference type="GO" id="GO:0008933">
    <property type="term" value="F:peptidoglycan lytic transglycosylase activity"/>
    <property type="evidence" value="ECO:0007669"/>
    <property type="project" value="InterPro"/>
</dbReference>
<sequence>MAVADALKKKQFSTAQSLTGTVNDPIAKSLGQWMYLMAQDPKIDFNDADAFLDANIDWPMQYRISSFIEDKIPDSAPADEVLAFFDTREPVTGEGKIQLARALFSVGDKFGGERYVRDAWINHNFKLSEEQRILSVYGGYLTPEEHAARVDRLLWARQVTNARRVISKLSGDDRRMAEARVALILSAANATKLYNRLSAQEQLDSGVLLAAVRYYRRRGDESKAISLATQAPEDPDLLRNGERWWFERQLLMRWALRNGRFADAYSLAAEHRMTSGGDYAEAEFYAGWIALRFLNSPARAETHFLALASEVDSPISVSRSKYWLGRAAAARGETEQANAYYKVASKHYYSYYGQLAAEELGLIDAAKFAPPQQSSAADRALFASRPTVSALKMLTDLDLDYEFMVFAYHVDDQLERPGEYLELAKLTDGEGAPHLTVRAGKVGIQRGAFAPEVAYPLVFVPDEAKRFVSPEIILGLSRQESEFNPRAYSRAGARGIMQLIPSTAQITARKEGLPYIRSALLDDPVYNMTIGSAHLSHLLERFDGSLIMTLAGYNAGAARVDRWITEYGDPRSSTVDPLDWVELIPFSETRNYVQRVLENVQVYRGRINDKPIPGRLYSDIERGGPRDRVASLKPPSIVLANAAASYAAPTLPALPKRTEERARRYAQQLRAEPAAPLTAPKQATGASPIAFEQTAAAEQTRPNKVERSASKIEQPVSSTLETDAAALAEQAPEKTSITVTKTAMLQMPVPQLQPRTDDAQEPAAAPSIKPVSPAQQNVATDAETEPSPSAPASSTIIIADGIDQERIAKILARMPTPGQQSSAAEPQTVTSRIETCLTDIDGDASDDEEEDLTASLNAEMLASMRGADEPEVNADC</sequence>
<dbReference type="InterPro" id="IPR008258">
    <property type="entry name" value="Transglycosylase_SLT_dom_1"/>
</dbReference>
<keyword evidence="3" id="KW-0732">Signal</keyword>
<dbReference type="Gene3D" id="1.25.20.10">
    <property type="entry name" value="Bacterial muramidases"/>
    <property type="match status" value="1"/>
</dbReference>
<reference evidence="6" key="1">
    <citation type="submission" date="2023-02" db="EMBL/GenBank/DDBJ databases">
        <title>Genome sequence of Hyphococcus flavus.</title>
        <authorList>
            <person name="Rong J.-C."/>
            <person name="Zhao Q."/>
            <person name="Yi M."/>
            <person name="Wu J.-Y."/>
        </authorList>
    </citation>
    <scope>NUCLEOTIDE SEQUENCE</scope>
    <source>
        <strain evidence="6">MCCC 1K03223</strain>
    </source>
</reference>
<dbReference type="GO" id="GO:0042597">
    <property type="term" value="C:periplasmic space"/>
    <property type="evidence" value="ECO:0007669"/>
    <property type="project" value="InterPro"/>
</dbReference>
<evidence type="ECO:0000256" key="1">
    <source>
        <dbReference type="ARBA" id="ARBA00007734"/>
    </source>
</evidence>
<protein>
    <submittedName>
        <fullName evidence="6">Transglycosylase SLT domain-containing protein</fullName>
    </submittedName>
</protein>
<dbReference type="GO" id="GO:0000270">
    <property type="term" value="P:peptidoglycan metabolic process"/>
    <property type="evidence" value="ECO:0007669"/>
    <property type="project" value="InterPro"/>
</dbReference>
<dbReference type="InterPro" id="IPR000189">
    <property type="entry name" value="Transglyc_AS"/>
</dbReference>
<name>A0AAF0CBB4_9PROT</name>
<dbReference type="Pfam" id="PF01464">
    <property type="entry name" value="SLT"/>
    <property type="match status" value="1"/>
</dbReference>
<evidence type="ECO:0000256" key="3">
    <source>
        <dbReference type="ARBA" id="ARBA00022729"/>
    </source>
</evidence>
<dbReference type="PANTHER" id="PTHR37423:SF2">
    <property type="entry name" value="MEMBRANE-BOUND LYTIC MUREIN TRANSGLYCOSYLASE C"/>
    <property type="match status" value="1"/>
</dbReference>
<dbReference type="SUPFAM" id="SSF48435">
    <property type="entry name" value="Bacterial muramidases"/>
    <property type="match status" value="1"/>
</dbReference>
<dbReference type="AlphaFoldDB" id="A0AAF0CBB4"/>
<dbReference type="SUPFAM" id="SSF53955">
    <property type="entry name" value="Lysozyme-like"/>
    <property type="match status" value="1"/>
</dbReference>
<dbReference type="PROSITE" id="PS00922">
    <property type="entry name" value="TRANSGLYCOSYLASE"/>
    <property type="match status" value="1"/>
</dbReference>
<dbReference type="Proteomes" id="UP001214043">
    <property type="component" value="Chromosome"/>
</dbReference>
<dbReference type="PANTHER" id="PTHR37423">
    <property type="entry name" value="SOLUBLE LYTIC MUREIN TRANSGLYCOSYLASE-RELATED"/>
    <property type="match status" value="1"/>
</dbReference>
<dbReference type="RefSeq" id="WP_274492322.1">
    <property type="nucleotide sequence ID" value="NZ_CP118166.1"/>
</dbReference>
<dbReference type="GO" id="GO:0016020">
    <property type="term" value="C:membrane"/>
    <property type="evidence" value="ECO:0007669"/>
    <property type="project" value="InterPro"/>
</dbReference>
<dbReference type="CDD" id="cd13401">
    <property type="entry name" value="Slt70-like"/>
    <property type="match status" value="1"/>
</dbReference>
<feature type="domain" description="Transglycosylase SLT" evidence="5">
    <location>
        <begin position="464"/>
        <end position="569"/>
    </location>
</feature>
<dbReference type="EMBL" id="CP118166">
    <property type="protein sequence ID" value="WDI30520.1"/>
    <property type="molecule type" value="Genomic_DNA"/>
</dbReference>
<evidence type="ECO:0000313" key="6">
    <source>
        <dbReference type="EMBL" id="WDI30520.1"/>
    </source>
</evidence>
<feature type="compositionally biased region" description="Low complexity" evidence="4">
    <location>
        <begin position="785"/>
        <end position="795"/>
    </location>
</feature>
<evidence type="ECO:0000256" key="2">
    <source>
        <dbReference type="ARBA" id="ARBA00009387"/>
    </source>
</evidence>